<dbReference type="EMBL" id="JAHESC010000011">
    <property type="protein sequence ID" value="MBT1686902.1"/>
    <property type="molecule type" value="Genomic_DNA"/>
</dbReference>
<comment type="caution">
    <text evidence="2">The sequence shown here is derived from an EMBL/GenBank/DDBJ whole genome shotgun (WGS) entry which is preliminary data.</text>
</comment>
<dbReference type="Proteomes" id="UP001319180">
    <property type="component" value="Unassembled WGS sequence"/>
</dbReference>
<evidence type="ECO:0000256" key="1">
    <source>
        <dbReference type="SAM" id="SignalP"/>
    </source>
</evidence>
<dbReference type="RefSeq" id="WP_254090136.1">
    <property type="nucleotide sequence ID" value="NZ_JAHESC010000011.1"/>
</dbReference>
<organism evidence="2 3">
    <name type="scientific">Dawidia soli</name>
    <dbReference type="NCBI Taxonomy" id="2782352"/>
    <lineage>
        <taxon>Bacteria</taxon>
        <taxon>Pseudomonadati</taxon>
        <taxon>Bacteroidota</taxon>
        <taxon>Cytophagia</taxon>
        <taxon>Cytophagales</taxon>
        <taxon>Chryseotaleaceae</taxon>
        <taxon>Dawidia</taxon>
    </lineage>
</organism>
<accession>A0AAP2GD57</accession>
<dbReference type="AlphaFoldDB" id="A0AAP2GD57"/>
<feature type="signal peptide" evidence="1">
    <location>
        <begin position="1"/>
        <end position="23"/>
    </location>
</feature>
<evidence type="ECO:0000313" key="2">
    <source>
        <dbReference type="EMBL" id="MBT1686902.1"/>
    </source>
</evidence>
<keyword evidence="1" id="KW-0732">Signal</keyword>
<keyword evidence="3" id="KW-1185">Reference proteome</keyword>
<gene>
    <name evidence="2" type="ORF">KK078_10055</name>
</gene>
<reference evidence="2 3" key="1">
    <citation type="submission" date="2021-05" db="EMBL/GenBank/DDBJ databases">
        <title>A Polyphasic approach of four new species of the genus Ohtaekwangia: Ohtaekwangia histidinii sp. nov., Ohtaekwangia cretensis sp. nov., Ohtaekwangia indiensis sp. nov., Ohtaekwangia reichenbachii sp. nov. from diverse environment.</title>
        <authorList>
            <person name="Octaviana S."/>
        </authorList>
    </citation>
    <scope>NUCLEOTIDE SEQUENCE [LARGE SCALE GENOMIC DNA]</scope>
    <source>
        <strain evidence="2 3">PWU37</strain>
    </source>
</reference>
<feature type="chain" id="PRO_5042827699" description="PKD domain-containing protein" evidence="1">
    <location>
        <begin position="24"/>
        <end position="454"/>
    </location>
</feature>
<name>A0AAP2GD57_9BACT</name>
<evidence type="ECO:0008006" key="4">
    <source>
        <dbReference type="Google" id="ProtNLM"/>
    </source>
</evidence>
<protein>
    <recommendedName>
        <fullName evidence="4">PKD domain-containing protein</fullName>
    </recommendedName>
</protein>
<dbReference type="PROSITE" id="PS51257">
    <property type="entry name" value="PROKAR_LIPOPROTEIN"/>
    <property type="match status" value="1"/>
</dbReference>
<evidence type="ECO:0000313" key="3">
    <source>
        <dbReference type="Proteomes" id="UP001319180"/>
    </source>
</evidence>
<proteinExistence type="predicted"/>
<sequence length="454" mass="49549">MKKIQTILYALLGILFLATSCQDDDHNLGSKLDKSQITFDVTQALNIDAGGNTVILTNSTPGTISMWDYGTGKSTRAVDTVHYPFKGTYTINFSVMTAGGLVTLDPTTIEVTEDNLTYVNDPTWTLLSGGAGNEKAWVLDTDAKFFSGPISFYDPANHSTLWWAPGLTDVYPGVMLDGDYGVMTFDLKNGAGFHATKPMEGGIEEVGTYTLNTNTMMLTINDATILRGYKPAKNGLTGISDWQNYVVLSLTEDAMQLGVLRDRDVDGEGPALITYNFISKEYSDNWVPSGPLPPDEGFDPKFGAGELLTLLAGGPGQSQTWVLDAAGNPVDWIGKGRGWTTGHASSRDWGWNDSWDAAVDGAWIRFERLGMKYSRYQDGALTEGTFAINEETNEITLTDGLLLQNPGSWMTPSATTLKVVKAFPDATAEKGIWFGTSYDVAKDEWFAFHYVIPE</sequence>